<dbReference type="EMBL" id="BEZZ01000099">
    <property type="protein sequence ID" value="GCC25811.1"/>
    <property type="molecule type" value="Genomic_DNA"/>
</dbReference>
<evidence type="ECO:0000256" key="1">
    <source>
        <dbReference type="SAM" id="MobiDB-lite"/>
    </source>
</evidence>
<dbReference type="AlphaFoldDB" id="A0A401S5Z7"/>
<gene>
    <name evidence="2" type="ORF">chiPu_0004222</name>
</gene>
<accession>A0A401S5Z7</accession>
<evidence type="ECO:0000313" key="2">
    <source>
        <dbReference type="EMBL" id="GCC25811.1"/>
    </source>
</evidence>
<comment type="caution">
    <text evidence="2">The sequence shown here is derived from an EMBL/GenBank/DDBJ whole genome shotgun (WGS) entry which is preliminary data.</text>
</comment>
<organism evidence="2 3">
    <name type="scientific">Chiloscyllium punctatum</name>
    <name type="common">Brownbanded bambooshark</name>
    <name type="synonym">Hemiscyllium punctatum</name>
    <dbReference type="NCBI Taxonomy" id="137246"/>
    <lineage>
        <taxon>Eukaryota</taxon>
        <taxon>Metazoa</taxon>
        <taxon>Chordata</taxon>
        <taxon>Craniata</taxon>
        <taxon>Vertebrata</taxon>
        <taxon>Chondrichthyes</taxon>
        <taxon>Elasmobranchii</taxon>
        <taxon>Galeomorphii</taxon>
        <taxon>Galeoidea</taxon>
        <taxon>Orectolobiformes</taxon>
        <taxon>Hemiscylliidae</taxon>
        <taxon>Chiloscyllium</taxon>
    </lineage>
</organism>
<dbReference type="Proteomes" id="UP000287033">
    <property type="component" value="Unassembled WGS sequence"/>
</dbReference>
<protein>
    <submittedName>
        <fullName evidence="2">Uncharacterized protein</fullName>
    </submittedName>
</protein>
<feature type="compositionally biased region" description="Basic and acidic residues" evidence="1">
    <location>
        <begin position="20"/>
        <end position="30"/>
    </location>
</feature>
<proteinExistence type="predicted"/>
<keyword evidence="3" id="KW-1185">Reference proteome</keyword>
<reference evidence="2 3" key="1">
    <citation type="journal article" date="2018" name="Nat. Ecol. Evol.">
        <title>Shark genomes provide insights into elasmobranch evolution and the origin of vertebrates.</title>
        <authorList>
            <person name="Hara Y"/>
            <person name="Yamaguchi K"/>
            <person name="Onimaru K"/>
            <person name="Kadota M"/>
            <person name="Koyanagi M"/>
            <person name="Keeley SD"/>
            <person name="Tatsumi K"/>
            <person name="Tanaka K"/>
            <person name="Motone F"/>
            <person name="Kageyama Y"/>
            <person name="Nozu R"/>
            <person name="Adachi N"/>
            <person name="Nishimura O"/>
            <person name="Nakagawa R"/>
            <person name="Tanegashima C"/>
            <person name="Kiyatake I"/>
            <person name="Matsumoto R"/>
            <person name="Murakumo K"/>
            <person name="Nishida K"/>
            <person name="Terakita A"/>
            <person name="Kuratani S"/>
            <person name="Sato K"/>
            <person name="Hyodo S Kuraku.S."/>
        </authorList>
    </citation>
    <scope>NUCLEOTIDE SEQUENCE [LARGE SCALE GENOMIC DNA]</scope>
</reference>
<evidence type="ECO:0000313" key="3">
    <source>
        <dbReference type="Proteomes" id="UP000287033"/>
    </source>
</evidence>
<feature type="region of interest" description="Disordered" evidence="1">
    <location>
        <begin position="1"/>
        <end position="30"/>
    </location>
</feature>
<name>A0A401S5Z7_CHIPU</name>
<sequence length="88" mass="9155">MGQAGQYAGRLSQVADGSPEEGRLEEDRSVCREAGSWTANGQSIRTLARRKDESVCGTAVCWKADSPTVGKQVGGGLVSTRDDLVAGG</sequence>